<dbReference type="RefSeq" id="WP_076376645.1">
    <property type="nucleotide sequence ID" value="NZ_AP017422.1"/>
</dbReference>
<organism evidence="1 2">
    <name type="scientific">Filimonas lacunae</name>
    <dbReference type="NCBI Taxonomy" id="477680"/>
    <lineage>
        <taxon>Bacteria</taxon>
        <taxon>Pseudomonadati</taxon>
        <taxon>Bacteroidota</taxon>
        <taxon>Chitinophagia</taxon>
        <taxon>Chitinophagales</taxon>
        <taxon>Chitinophagaceae</taxon>
        <taxon>Filimonas</taxon>
    </lineage>
</organism>
<reference evidence="2" key="1">
    <citation type="submission" date="2017-01" db="EMBL/GenBank/DDBJ databases">
        <authorList>
            <person name="Varghese N."/>
            <person name="Submissions S."/>
        </authorList>
    </citation>
    <scope>NUCLEOTIDE SEQUENCE [LARGE SCALE GENOMIC DNA]</scope>
    <source>
        <strain evidence="2">DSM 21054</strain>
    </source>
</reference>
<dbReference type="EMBL" id="FTOR01000001">
    <property type="protein sequence ID" value="SIS79098.1"/>
    <property type="molecule type" value="Genomic_DNA"/>
</dbReference>
<gene>
    <name evidence="1" type="ORF">SAMN05421788_1011230</name>
</gene>
<protein>
    <submittedName>
        <fullName evidence="1">Uncharacterized protein</fullName>
    </submittedName>
</protein>
<sequence>MSQKLIEDVDFYFNEEGLMVLTSTFHLKRGVCCGNGCLHCPYEYEKVPEPKRSQLLLQRARNSNPATNSGTE</sequence>
<dbReference type="STRING" id="477680.SAMN05421788_1011230"/>
<name>A0A173MR36_9BACT</name>
<dbReference type="AlphaFoldDB" id="A0A173MR36"/>
<evidence type="ECO:0000313" key="1">
    <source>
        <dbReference type="EMBL" id="SIS79098.1"/>
    </source>
</evidence>
<accession>A0A173MR36</accession>
<proteinExistence type="predicted"/>
<evidence type="ECO:0000313" key="2">
    <source>
        <dbReference type="Proteomes" id="UP000186917"/>
    </source>
</evidence>
<dbReference type="KEGG" id="fln:FLA_5851"/>
<keyword evidence="2" id="KW-1185">Reference proteome</keyword>
<dbReference type="InterPro" id="IPR040807">
    <property type="entry name" value="DUF5522"/>
</dbReference>
<dbReference type="OrthoDB" id="9800168at2"/>
<dbReference type="Pfam" id="PF17653">
    <property type="entry name" value="DUF5522"/>
    <property type="match status" value="1"/>
</dbReference>
<dbReference type="Proteomes" id="UP000186917">
    <property type="component" value="Unassembled WGS sequence"/>
</dbReference>